<sequence>MKLNLGRSRRATRASATLNVSLLERNCAKFACECVRILIIRAAVLFIIIQHPQRSTLPADVAERPVTVMMAYHDRSSTGAGVTDGPQATNDNGGRGRRVGAATRQPKSALSFDFLSEVRKVFTGGTQCLFSSGRGIRTRSNLRARRRITAYPIFKAPAYFRVYKRCGV</sequence>
<evidence type="ECO:0000256" key="1">
    <source>
        <dbReference type="SAM" id="MobiDB-lite"/>
    </source>
</evidence>
<reference evidence="2 3" key="1">
    <citation type="journal article" date="2015" name="Nat. Commun.">
        <title>Outbred genome sequencing and CRISPR/Cas9 gene editing in butterflies.</title>
        <authorList>
            <person name="Li X."/>
            <person name="Fan D."/>
            <person name="Zhang W."/>
            <person name="Liu G."/>
            <person name="Zhang L."/>
            <person name="Zhao L."/>
            <person name="Fang X."/>
            <person name="Chen L."/>
            <person name="Dong Y."/>
            <person name="Chen Y."/>
            <person name="Ding Y."/>
            <person name="Zhao R."/>
            <person name="Feng M."/>
            <person name="Zhu Y."/>
            <person name="Feng Y."/>
            <person name="Jiang X."/>
            <person name="Zhu D."/>
            <person name="Xiang H."/>
            <person name="Feng X."/>
            <person name="Li S."/>
            <person name="Wang J."/>
            <person name="Zhang G."/>
            <person name="Kronforst M.R."/>
            <person name="Wang W."/>
        </authorList>
    </citation>
    <scope>NUCLEOTIDE SEQUENCE [LARGE SCALE GENOMIC DNA]</scope>
    <source>
        <strain evidence="2">Ya'a_city_454_Px</strain>
        <tissue evidence="2">Whole body</tissue>
    </source>
</reference>
<organism evidence="2 3">
    <name type="scientific">Papilio xuthus</name>
    <name type="common">Asian swallowtail butterfly</name>
    <dbReference type="NCBI Taxonomy" id="66420"/>
    <lineage>
        <taxon>Eukaryota</taxon>
        <taxon>Metazoa</taxon>
        <taxon>Ecdysozoa</taxon>
        <taxon>Arthropoda</taxon>
        <taxon>Hexapoda</taxon>
        <taxon>Insecta</taxon>
        <taxon>Pterygota</taxon>
        <taxon>Neoptera</taxon>
        <taxon>Endopterygota</taxon>
        <taxon>Lepidoptera</taxon>
        <taxon>Glossata</taxon>
        <taxon>Ditrysia</taxon>
        <taxon>Papilionoidea</taxon>
        <taxon>Papilionidae</taxon>
        <taxon>Papilioninae</taxon>
        <taxon>Papilio</taxon>
    </lineage>
</organism>
<evidence type="ECO:0000313" key="3">
    <source>
        <dbReference type="Proteomes" id="UP000053268"/>
    </source>
</evidence>
<dbReference type="Proteomes" id="UP000053268">
    <property type="component" value="Unassembled WGS sequence"/>
</dbReference>
<proteinExistence type="predicted"/>
<dbReference type="EMBL" id="KQ459597">
    <property type="protein sequence ID" value="KPI94765.1"/>
    <property type="molecule type" value="Genomic_DNA"/>
</dbReference>
<evidence type="ECO:0000313" key="2">
    <source>
        <dbReference type="EMBL" id="KPI94765.1"/>
    </source>
</evidence>
<protein>
    <submittedName>
        <fullName evidence="2">Uncharacterized protein</fullName>
    </submittedName>
</protein>
<dbReference type="AlphaFoldDB" id="A0A194PUF1"/>
<name>A0A194PUF1_PAPXU</name>
<accession>A0A194PUF1</accession>
<keyword evidence="3" id="KW-1185">Reference proteome</keyword>
<gene>
    <name evidence="2" type="ORF">RR46_11769</name>
</gene>
<feature type="region of interest" description="Disordered" evidence="1">
    <location>
        <begin position="77"/>
        <end position="99"/>
    </location>
</feature>